<dbReference type="SUPFAM" id="SSF56601">
    <property type="entry name" value="beta-lactamase/transpeptidase-like"/>
    <property type="match status" value="1"/>
</dbReference>
<gene>
    <name evidence="2" type="ORF">SAMN05421507_107191</name>
</gene>
<keyword evidence="3" id="KW-1185">Reference proteome</keyword>
<dbReference type="STRING" id="641025.SAMN05421507_107191"/>
<dbReference type="AlphaFoldDB" id="A0A1H0S1J5"/>
<sequence>MTTGWRRRWPPVTDPVRKRPSTSVVGGRSRPARARLGRISDRTLPEKSLAQATTPSEAVERIGTALRNALPDDEFRYTDTNRHLLARLVAQASGETFNGYLEAPA</sequence>
<dbReference type="InterPro" id="IPR012338">
    <property type="entry name" value="Beta-lactam/transpept-like"/>
</dbReference>
<accession>A0A1H0S1J5</accession>
<feature type="region of interest" description="Disordered" evidence="1">
    <location>
        <begin position="1"/>
        <end position="34"/>
    </location>
</feature>
<evidence type="ECO:0000313" key="2">
    <source>
        <dbReference type="EMBL" id="SDP35701.1"/>
    </source>
</evidence>
<organism evidence="2 3">
    <name type="scientific">Lentzea jiangxiensis</name>
    <dbReference type="NCBI Taxonomy" id="641025"/>
    <lineage>
        <taxon>Bacteria</taxon>
        <taxon>Bacillati</taxon>
        <taxon>Actinomycetota</taxon>
        <taxon>Actinomycetes</taxon>
        <taxon>Pseudonocardiales</taxon>
        <taxon>Pseudonocardiaceae</taxon>
        <taxon>Lentzea</taxon>
    </lineage>
</organism>
<evidence type="ECO:0000256" key="1">
    <source>
        <dbReference type="SAM" id="MobiDB-lite"/>
    </source>
</evidence>
<protein>
    <submittedName>
        <fullName evidence="2">Uncharacterized protein</fullName>
    </submittedName>
</protein>
<reference evidence="3" key="1">
    <citation type="submission" date="2016-10" db="EMBL/GenBank/DDBJ databases">
        <authorList>
            <person name="Varghese N."/>
            <person name="Submissions S."/>
        </authorList>
    </citation>
    <scope>NUCLEOTIDE SEQUENCE [LARGE SCALE GENOMIC DNA]</scope>
    <source>
        <strain evidence="3">CGMCC 4.6609</strain>
    </source>
</reference>
<dbReference type="Proteomes" id="UP000199691">
    <property type="component" value="Unassembled WGS sequence"/>
</dbReference>
<proteinExistence type="predicted"/>
<dbReference type="Gene3D" id="3.40.710.10">
    <property type="entry name" value="DD-peptidase/beta-lactamase superfamily"/>
    <property type="match status" value="1"/>
</dbReference>
<evidence type="ECO:0000313" key="3">
    <source>
        <dbReference type="Proteomes" id="UP000199691"/>
    </source>
</evidence>
<dbReference type="EMBL" id="FNIX01000007">
    <property type="protein sequence ID" value="SDP35701.1"/>
    <property type="molecule type" value="Genomic_DNA"/>
</dbReference>
<name>A0A1H0S1J5_9PSEU</name>